<name>A0A653BUP4_CALMS</name>
<feature type="compositionally biased region" description="Low complexity" evidence="1">
    <location>
        <begin position="39"/>
        <end position="49"/>
    </location>
</feature>
<accession>A0A653BUP4</accession>
<organism evidence="2 3">
    <name type="scientific">Callosobruchus maculatus</name>
    <name type="common">Southern cowpea weevil</name>
    <name type="synonym">Pulse bruchid</name>
    <dbReference type="NCBI Taxonomy" id="64391"/>
    <lineage>
        <taxon>Eukaryota</taxon>
        <taxon>Metazoa</taxon>
        <taxon>Ecdysozoa</taxon>
        <taxon>Arthropoda</taxon>
        <taxon>Hexapoda</taxon>
        <taxon>Insecta</taxon>
        <taxon>Pterygota</taxon>
        <taxon>Neoptera</taxon>
        <taxon>Endopterygota</taxon>
        <taxon>Coleoptera</taxon>
        <taxon>Polyphaga</taxon>
        <taxon>Cucujiformia</taxon>
        <taxon>Chrysomeloidea</taxon>
        <taxon>Chrysomelidae</taxon>
        <taxon>Bruchinae</taxon>
        <taxon>Bruchini</taxon>
        <taxon>Callosobruchus</taxon>
    </lineage>
</organism>
<proteinExistence type="predicted"/>
<evidence type="ECO:0000313" key="3">
    <source>
        <dbReference type="Proteomes" id="UP000410492"/>
    </source>
</evidence>
<feature type="region of interest" description="Disordered" evidence="1">
    <location>
        <begin position="34"/>
        <end position="150"/>
    </location>
</feature>
<keyword evidence="3" id="KW-1185">Reference proteome</keyword>
<sequence>MICAAAYLHYRRKAKRARAAQGGDCVANDVERWGRRRSSSAGSSAPYVPAGGGGYDAADGGGVGATGPRGRRHAGAGLRRLQSRGTEAGDGAAAAAAVGRPTPGRCCGRGRRGTLAQPPLRGRRRLFGSVPPYSGGHGGGGGGKEETQRD</sequence>
<feature type="compositionally biased region" description="Low complexity" evidence="1">
    <location>
        <begin position="89"/>
        <end position="106"/>
    </location>
</feature>
<gene>
    <name evidence="2" type="ORF">CALMAC_LOCUS3907</name>
</gene>
<feature type="compositionally biased region" description="Gly residues" evidence="1">
    <location>
        <begin position="50"/>
        <end position="67"/>
    </location>
</feature>
<dbReference type="EMBL" id="CAACVG010005457">
    <property type="protein sequence ID" value="VEN39332.1"/>
    <property type="molecule type" value="Genomic_DNA"/>
</dbReference>
<dbReference type="Proteomes" id="UP000410492">
    <property type="component" value="Unassembled WGS sequence"/>
</dbReference>
<evidence type="ECO:0000256" key="1">
    <source>
        <dbReference type="SAM" id="MobiDB-lite"/>
    </source>
</evidence>
<dbReference type="AlphaFoldDB" id="A0A653BUP4"/>
<evidence type="ECO:0000313" key="2">
    <source>
        <dbReference type="EMBL" id="VEN39332.1"/>
    </source>
</evidence>
<protein>
    <submittedName>
        <fullName evidence="2">Uncharacterized protein</fullName>
    </submittedName>
</protein>
<reference evidence="2 3" key="1">
    <citation type="submission" date="2019-01" db="EMBL/GenBank/DDBJ databases">
        <authorList>
            <person name="Sayadi A."/>
        </authorList>
    </citation>
    <scope>NUCLEOTIDE SEQUENCE [LARGE SCALE GENOMIC DNA]</scope>
</reference>